<name>A0AAV2E5V8_9ROSI</name>
<keyword evidence="2" id="KW-1185">Reference proteome</keyword>
<dbReference type="AlphaFoldDB" id="A0AAV2E5V8"/>
<dbReference type="Proteomes" id="UP001497516">
    <property type="component" value="Chromosome 4"/>
</dbReference>
<gene>
    <name evidence="1" type="ORF">LTRI10_LOCUS22458</name>
</gene>
<proteinExistence type="predicted"/>
<dbReference type="EMBL" id="OZ034817">
    <property type="protein sequence ID" value="CAL1381052.1"/>
    <property type="molecule type" value="Genomic_DNA"/>
</dbReference>
<organism evidence="1 2">
    <name type="scientific">Linum trigynum</name>
    <dbReference type="NCBI Taxonomy" id="586398"/>
    <lineage>
        <taxon>Eukaryota</taxon>
        <taxon>Viridiplantae</taxon>
        <taxon>Streptophyta</taxon>
        <taxon>Embryophyta</taxon>
        <taxon>Tracheophyta</taxon>
        <taxon>Spermatophyta</taxon>
        <taxon>Magnoliopsida</taxon>
        <taxon>eudicotyledons</taxon>
        <taxon>Gunneridae</taxon>
        <taxon>Pentapetalae</taxon>
        <taxon>rosids</taxon>
        <taxon>fabids</taxon>
        <taxon>Malpighiales</taxon>
        <taxon>Linaceae</taxon>
        <taxon>Linum</taxon>
    </lineage>
</organism>
<evidence type="ECO:0000313" key="1">
    <source>
        <dbReference type="EMBL" id="CAL1381052.1"/>
    </source>
</evidence>
<protein>
    <submittedName>
        <fullName evidence="1">Uncharacterized protein</fullName>
    </submittedName>
</protein>
<sequence length="134" mass="15970">MLMLRGTTKRFWSTCARKYQLFFFLLVKKPMKMHEQFGQIIDHGEEGHLNVIPLDGEEDGLTTQSSEREEGSSFEEYELIQIFLDLREDVEDFKVSHHLRDFITSYVFFNLHPQKIHLPEQPQPQETSKRKNRV</sequence>
<reference evidence="1 2" key="1">
    <citation type="submission" date="2024-04" db="EMBL/GenBank/DDBJ databases">
        <authorList>
            <person name="Fracassetti M."/>
        </authorList>
    </citation>
    <scope>NUCLEOTIDE SEQUENCE [LARGE SCALE GENOMIC DNA]</scope>
</reference>
<evidence type="ECO:0000313" key="2">
    <source>
        <dbReference type="Proteomes" id="UP001497516"/>
    </source>
</evidence>
<accession>A0AAV2E5V8</accession>